<proteinExistence type="predicted"/>
<evidence type="ECO:0000259" key="2">
    <source>
        <dbReference type="Pfam" id="PF23477"/>
    </source>
</evidence>
<evidence type="ECO:0000259" key="1">
    <source>
        <dbReference type="Pfam" id="PF13451"/>
    </source>
</evidence>
<dbReference type="NCBIfam" id="TIGR04272">
    <property type="entry name" value="cxxc_cxxc_Mbark"/>
    <property type="match status" value="1"/>
</dbReference>
<dbReference type="EMBL" id="MEZT01000014">
    <property type="protein sequence ID" value="OGD56714.1"/>
    <property type="molecule type" value="Genomic_DNA"/>
</dbReference>
<evidence type="ECO:0000313" key="4">
    <source>
        <dbReference type="Proteomes" id="UP000178764"/>
    </source>
</evidence>
<reference evidence="3 4" key="1">
    <citation type="journal article" date="2016" name="Nat. Commun.">
        <title>Thousands of microbial genomes shed light on interconnected biogeochemical processes in an aquifer system.</title>
        <authorList>
            <person name="Anantharaman K."/>
            <person name="Brown C.T."/>
            <person name="Hug L.A."/>
            <person name="Sharon I."/>
            <person name="Castelle C.J."/>
            <person name="Probst A.J."/>
            <person name="Thomas B.C."/>
            <person name="Singh A."/>
            <person name="Wilkins M.J."/>
            <person name="Karaoz U."/>
            <person name="Brodie E.L."/>
            <person name="Williams K.H."/>
            <person name="Hubbard S.S."/>
            <person name="Banfield J.F."/>
        </authorList>
    </citation>
    <scope>NUCLEOTIDE SEQUENCE [LARGE SCALE GENOMIC DNA]</scope>
</reference>
<dbReference type="InterPro" id="IPR025306">
    <property type="entry name" value="Zn-bnd_dom_prob"/>
</dbReference>
<accession>A0A1F5DNT7</accession>
<feature type="domain" description="CxxC-x17-CxxC" evidence="2">
    <location>
        <begin position="53"/>
        <end position="89"/>
    </location>
</feature>
<protein>
    <submittedName>
        <fullName evidence="3">Zinc-binding protein</fullName>
    </submittedName>
</protein>
<dbReference type="AlphaFoldDB" id="A0A1F5DNT7"/>
<evidence type="ECO:0000313" key="3">
    <source>
        <dbReference type="EMBL" id="OGD56714.1"/>
    </source>
</evidence>
<dbReference type="Pfam" id="PF13451">
    <property type="entry name" value="zf_Tbcl"/>
    <property type="match status" value="1"/>
</dbReference>
<gene>
    <name evidence="3" type="ORF">A2V71_04175</name>
</gene>
<name>A0A1F5DNT7_9BACT</name>
<comment type="caution">
    <text evidence="3">The sequence shown here is derived from an EMBL/GenBank/DDBJ whole genome shotgun (WGS) entry which is preliminary data.</text>
</comment>
<sequence>MDFQDKTLTCKDCSKEFAWSAGEQKFYADKGLQNPPGRCPDCRKQMKEKRANRQMYSIICKECGKEGQVPFQPRNPNDVLCADCFAKKRAETGGKEAETSGETPADQAV</sequence>
<dbReference type="InterPro" id="IPR026363">
    <property type="entry name" value="CxxC-x17-CxxC_dom"/>
</dbReference>
<organism evidence="3 4">
    <name type="scientific">Candidatus Berkelbacteria bacterium RBG_13_40_8</name>
    <dbReference type="NCBI Taxonomy" id="1797467"/>
    <lineage>
        <taxon>Bacteria</taxon>
        <taxon>Candidatus Berkelbacteria</taxon>
    </lineage>
</organism>
<dbReference type="Pfam" id="PF23477">
    <property type="entry name" value="zf_Tbcl_2"/>
    <property type="match status" value="1"/>
</dbReference>
<feature type="domain" description="Probable zinc-binding" evidence="1">
    <location>
        <begin position="4"/>
        <end position="50"/>
    </location>
</feature>
<dbReference type="Proteomes" id="UP000178764">
    <property type="component" value="Unassembled WGS sequence"/>
</dbReference>